<dbReference type="PANTHER" id="PTHR11895">
    <property type="entry name" value="TRANSAMIDASE"/>
    <property type="match status" value="1"/>
</dbReference>
<dbReference type="Pfam" id="PF01425">
    <property type="entry name" value="Amidase"/>
    <property type="match status" value="1"/>
</dbReference>
<feature type="domain" description="Amidase" evidence="1">
    <location>
        <begin position="40"/>
        <end position="432"/>
    </location>
</feature>
<proteinExistence type="predicted"/>
<gene>
    <name evidence="2" type="ORF">SAMN05444165_2703</name>
</gene>
<dbReference type="NCBIfam" id="NF005460">
    <property type="entry name" value="PRK07056.1"/>
    <property type="match status" value="1"/>
</dbReference>
<sequence>MKPIRQLHEALADSRLSASELLEQSAATIARDAGRNDSTYTSLDIAGARVAAATSDSLRQRGYVPSSLAGLPVSVKDLFNIKGQRTTAGSRVFSDAAPAVRDALAVARLRDAGAVFVGRTNMSEFAFSGLGLNPHYGTPPNPLDTQWVAGGSSSGAATSVALGHVVCALGTDTGGSLRIPATFCGLTGFKPTARRVPLDGVLPLSTSFDSVGPIARSVDCCALVDAVLSGQVLDTAARPLSGVRFGVTTDYVSDDIDEAIRYAFDRAVGLLRRAGASVEHFAFPELYEMANRYPLAGITAIEAWAWHRKCVDRAPNAYDPRVLKRLKVGEGRSAADYIELLAAREGFIRAARMRLLKFDAWLMPTVAIAPPEIAALEQDDGYFFAVNSKVLRNPSIINFMDGCALSVPCHRPGEPPVGLSICGTALADAAILSIGRSVEVLLSDASASNKASDLFIARQ</sequence>
<dbReference type="InterPro" id="IPR036928">
    <property type="entry name" value="AS_sf"/>
</dbReference>
<protein>
    <submittedName>
        <fullName evidence="2">Aspartyl-tRNA(Asn)/glutamyl-tRNA(Gln) amidotransferase subunit A</fullName>
    </submittedName>
</protein>
<dbReference type="OrthoDB" id="112488at2"/>
<evidence type="ECO:0000259" key="1">
    <source>
        <dbReference type="Pfam" id="PF01425"/>
    </source>
</evidence>
<reference evidence="2 3" key="1">
    <citation type="submission" date="2016-11" db="EMBL/GenBank/DDBJ databases">
        <authorList>
            <person name="Jaros S."/>
            <person name="Januszkiewicz K."/>
            <person name="Wedrychowicz H."/>
        </authorList>
    </citation>
    <scope>NUCLEOTIDE SEQUENCE [LARGE SCALE GENOMIC DNA]</scope>
    <source>
        <strain evidence="2 3">GAS95</strain>
    </source>
</reference>
<dbReference type="PROSITE" id="PS00571">
    <property type="entry name" value="AMIDASES"/>
    <property type="match status" value="1"/>
</dbReference>
<dbReference type="EMBL" id="FSRU01000001">
    <property type="protein sequence ID" value="SIO38203.1"/>
    <property type="molecule type" value="Genomic_DNA"/>
</dbReference>
<dbReference type="Gene3D" id="3.90.1300.10">
    <property type="entry name" value="Amidase signature (AS) domain"/>
    <property type="match status" value="1"/>
</dbReference>
<evidence type="ECO:0000313" key="2">
    <source>
        <dbReference type="EMBL" id="SIO38203.1"/>
    </source>
</evidence>
<dbReference type="InterPro" id="IPR020556">
    <property type="entry name" value="Amidase_CS"/>
</dbReference>
<dbReference type="AlphaFoldDB" id="A0A1N6J1S8"/>
<name>A0A1N6J1S8_9BURK</name>
<dbReference type="GO" id="GO:0016740">
    <property type="term" value="F:transferase activity"/>
    <property type="evidence" value="ECO:0007669"/>
    <property type="project" value="UniProtKB-KW"/>
</dbReference>
<keyword evidence="3" id="KW-1185">Reference proteome</keyword>
<accession>A0A1N6J1S8</accession>
<dbReference type="Proteomes" id="UP000185151">
    <property type="component" value="Unassembled WGS sequence"/>
</dbReference>
<dbReference type="PANTHER" id="PTHR11895:SF176">
    <property type="entry name" value="AMIDASE AMID-RELATED"/>
    <property type="match status" value="1"/>
</dbReference>
<evidence type="ECO:0000313" key="3">
    <source>
        <dbReference type="Proteomes" id="UP000185151"/>
    </source>
</evidence>
<dbReference type="InterPro" id="IPR000120">
    <property type="entry name" value="Amidase"/>
</dbReference>
<dbReference type="InterPro" id="IPR023631">
    <property type="entry name" value="Amidase_dom"/>
</dbReference>
<keyword evidence="2" id="KW-0808">Transferase</keyword>
<dbReference type="SUPFAM" id="SSF75304">
    <property type="entry name" value="Amidase signature (AS) enzymes"/>
    <property type="match status" value="1"/>
</dbReference>
<organism evidence="2 3">
    <name type="scientific">Paraburkholderia phenazinium</name>
    <dbReference type="NCBI Taxonomy" id="60549"/>
    <lineage>
        <taxon>Bacteria</taxon>
        <taxon>Pseudomonadati</taxon>
        <taxon>Pseudomonadota</taxon>
        <taxon>Betaproteobacteria</taxon>
        <taxon>Burkholderiales</taxon>
        <taxon>Burkholderiaceae</taxon>
        <taxon>Paraburkholderia</taxon>
    </lineage>
</organism>
<dbReference type="RefSeq" id="WP_074296115.1">
    <property type="nucleotide sequence ID" value="NZ_FSRU01000001.1"/>
</dbReference>